<evidence type="ECO:0000256" key="5">
    <source>
        <dbReference type="ARBA" id="ARBA00022605"/>
    </source>
</evidence>
<reference evidence="12 13" key="1">
    <citation type="submission" date="2017-11" db="EMBL/GenBank/DDBJ databases">
        <title>Evolution of Phototrophy in the Chloroflexi Phylum Driven by Horizontal Gene Transfer.</title>
        <authorList>
            <person name="Ward L.M."/>
            <person name="Hemp J."/>
            <person name="Shih P.M."/>
            <person name="Mcglynn S.E."/>
            <person name="Fischer W."/>
        </authorList>
    </citation>
    <scope>NUCLEOTIDE SEQUENCE [LARGE SCALE GENOMIC DNA]</scope>
    <source>
        <strain evidence="12">JP3_7</strain>
    </source>
</reference>
<dbReference type="PANTHER" id="PTHR43344:SF2">
    <property type="entry name" value="PHOSPHOSERINE PHOSPHATASE"/>
    <property type="match status" value="1"/>
</dbReference>
<gene>
    <name evidence="12" type="ORF">CUN48_03100</name>
</gene>
<comment type="similarity">
    <text evidence="3">Belongs to the HAD-like hydrolase superfamily. SerB family.</text>
</comment>
<evidence type="ECO:0000256" key="9">
    <source>
        <dbReference type="ARBA" id="ARBA00023299"/>
    </source>
</evidence>
<dbReference type="NCBIfam" id="TIGR01488">
    <property type="entry name" value="HAD-SF-IB"/>
    <property type="match status" value="1"/>
</dbReference>
<evidence type="ECO:0000256" key="3">
    <source>
        <dbReference type="ARBA" id="ARBA00009184"/>
    </source>
</evidence>
<dbReference type="EC" id="3.1.3.3" evidence="4"/>
<organism evidence="12 13">
    <name type="scientific">Candidatus Thermofonsia Clade 3 bacterium</name>
    <dbReference type="NCBI Taxonomy" id="2364212"/>
    <lineage>
        <taxon>Bacteria</taxon>
        <taxon>Bacillati</taxon>
        <taxon>Chloroflexota</taxon>
        <taxon>Candidatus Thermofontia</taxon>
        <taxon>Candidatus Thermofonsia Clade 3</taxon>
    </lineage>
</organism>
<sequence>MDTADDSVLAHTINRMLKRRPLPVDEVFFDCDSTLSTIEGIDELARLKGVEERIAALTNAAMDGRIPLQEVYAERLRLLAPTRADLRAIEAAYKRTVTPDARETIAALHALGRKVFIVSGGLADAVVGFGLWLGVPRERIHAVGLSYNQLSGRWWDYQRCSEIGNPDESYLMYDESPLTTQHGKAEVIRRLRERGCRAMLVGDGSSDLAAAHAVNVFVGFGGVVVRPLVAANSPIFLRSPSLSPVLLLALDDGEGEHLPVKRRARQLIEADPQALVVCTR</sequence>
<evidence type="ECO:0000313" key="13">
    <source>
        <dbReference type="Proteomes" id="UP000230790"/>
    </source>
</evidence>
<evidence type="ECO:0000256" key="1">
    <source>
        <dbReference type="ARBA" id="ARBA00001946"/>
    </source>
</evidence>
<dbReference type="InterPro" id="IPR023214">
    <property type="entry name" value="HAD_sf"/>
</dbReference>
<proteinExistence type="inferred from homology"/>
<evidence type="ECO:0000256" key="7">
    <source>
        <dbReference type="ARBA" id="ARBA00022801"/>
    </source>
</evidence>
<dbReference type="GO" id="GO:0006564">
    <property type="term" value="P:L-serine biosynthetic process"/>
    <property type="evidence" value="ECO:0007669"/>
    <property type="project" value="UniProtKB-KW"/>
</dbReference>
<dbReference type="InterPro" id="IPR050582">
    <property type="entry name" value="HAD-like_SerB"/>
</dbReference>
<comment type="cofactor">
    <cofactor evidence="1">
        <name>Mg(2+)</name>
        <dbReference type="ChEBI" id="CHEBI:18420"/>
    </cofactor>
</comment>
<comment type="catalytic activity">
    <reaction evidence="11">
        <text>O-phospho-D-serine + H2O = D-serine + phosphate</text>
        <dbReference type="Rhea" id="RHEA:24873"/>
        <dbReference type="ChEBI" id="CHEBI:15377"/>
        <dbReference type="ChEBI" id="CHEBI:35247"/>
        <dbReference type="ChEBI" id="CHEBI:43474"/>
        <dbReference type="ChEBI" id="CHEBI:58680"/>
        <dbReference type="EC" id="3.1.3.3"/>
    </reaction>
</comment>
<dbReference type="Pfam" id="PF00702">
    <property type="entry name" value="Hydrolase"/>
    <property type="match status" value="1"/>
</dbReference>
<evidence type="ECO:0000256" key="2">
    <source>
        <dbReference type="ARBA" id="ARBA00005135"/>
    </source>
</evidence>
<evidence type="ECO:0000256" key="11">
    <source>
        <dbReference type="ARBA" id="ARBA00048523"/>
    </source>
</evidence>
<dbReference type="GO" id="GO:0036424">
    <property type="term" value="F:L-phosphoserine phosphatase activity"/>
    <property type="evidence" value="ECO:0007669"/>
    <property type="project" value="TreeGrafter"/>
</dbReference>
<keyword evidence="7" id="KW-0378">Hydrolase</keyword>
<dbReference type="PANTHER" id="PTHR43344">
    <property type="entry name" value="PHOSPHOSERINE PHOSPHATASE"/>
    <property type="match status" value="1"/>
</dbReference>
<protein>
    <recommendedName>
        <fullName evidence="4">phosphoserine phosphatase</fullName>
        <ecNumber evidence="4">3.1.3.3</ecNumber>
    </recommendedName>
</protein>
<evidence type="ECO:0000256" key="8">
    <source>
        <dbReference type="ARBA" id="ARBA00022842"/>
    </source>
</evidence>
<dbReference type="EMBL" id="PGTN01000012">
    <property type="protein sequence ID" value="PJF48533.1"/>
    <property type="molecule type" value="Genomic_DNA"/>
</dbReference>
<dbReference type="InterPro" id="IPR036412">
    <property type="entry name" value="HAD-like_sf"/>
</dbReference>
<comment type="pathway">
    <text evidence="2">Amino-acid biosynthesis; L-serine biosynthesis; L-serine from 3-phospho-D-glycerate: step 3/3.</text>
</comment>
<dbReference type="AlphaFoldDB" id="A0A2M8QFD8"/>
<dbReference type="Proteomes" id="UP000230790">
    <property type="component" value="Unassembled WGS sequence"/>
</dbReference>
<dbReference type="GO" id="GO:0000287">
    <property type="term" value="F:magnesium ion binding"/>
    <property type="evidence" value="ECO:0007669"/>
    <property type="project" value="TreeGrafter"/>
</dbReference>
<dbReference type="Gene3D" id="1.10.150.210">
    <property type="entry name" value="Phosphoserine phosphatase, domain 2"/>
    <property type="match status" value="1"/>
</dbReference>
<evidence type="ECO:0000256" key="10">
    <source>
        <dbReference type="ARBA" id="ARBA00048138"/>
    </source>
</evidence>
<keyword evidence="9" id="KW-0718">Serine biosynthesis</keyword>
<keyword evidence="6" id="KW-0479">Metal-binding</keyword>
<keyword evidence="5" id="KW-0028">Amino-acid biosynthesis</keyword>
<accession>A0A2M8QFD8</accession>
<keyword evidence="8" id="KW-0460">Magnesium</keyword>
<comment type="catalytic activity">
    <reaction evidence="10">
        <text>O-phospho-L-serine + H2O = L-serine + phosphate</text>
        <dbReference type="Rhea" id="RHEA:21208"/>
        <dbReference type="ChEBI" id="CHEBI:15377"/>
        <dbReference type="ChEBI" id="CHEBI:33384"/>
        <dbReference type="ChEBI" id="CHEBI:43474"/>
        <dbReference type="ChEBI" id="CHEBI:57524"/>
        <dbReference type="EC" id="3.1.3.3"/>
    </reaction>
</comment>
<name>A0A2M8QFD8_9CHLR</name>
<dbReference type="Gene3D" id="3.40.50.1000">
    <property type="entry name" value="HAD superfamily/HAD-like"/>
    <property type="match status" value="1"/>
</dbReference>
<evidence type="ECO:0000313" key="12">
    <source>
        <dbReference type="EMBL" id="PJF48533.1"/>
    </source>
</evidence>
<evidence type="ECO:0000256" key="6">
    <source>
        <dbReference type="ARBA" id="ARBA00022723"/>
    </source>
</evidence>
<dbReference type="GO" id="GO:0005737">
    <property type="term" value="C:cytoplasm"/>
    <property type="evidence" value="ECO:0007669"/>
    <property type="project" value="TreeGrafter"/>
</dbReference>
<dbReference type="SUPFAM" id="SSF56784">
    <property type="entry name" value="HAD-like"/>
    <property type="match status" value="1"/>
</dbReference>
<comment type="caution">
    <text evidence="12">The sequence shown here is derived from an EMBL/GenBank/DDBJ whole genome shotgun (WGS) entry which is preliminary data.</text>
</comment>
<evidence type="ECO:0000256" key="4">
    <source>
        <dbReference type="ARBA" id="ARBA00012640"/>
    </source>
</evidence>